<proteinExistence type="predicted"/>
<dbReference type="AlphaFoldDB" id="A0A315XJE9"/>
<dbReference type="Proteomes" id="UP000251717">
    <property type="component" value="Unassembled WGS sequence"/>
</dbReference>
<dbReference type="EMBL" id="MZGS01000033">
    <property type="protein sequence ID" value="PWB84691.1"/>
    <property type="molecule type" value="Genomic_DNA"/>
</dbReference>
<evidence type="ECO:0008006" key="3">
    <source>
        <dbReference type="Google" id="ProtNLM"/>
    </source>
</evidence>
<organism evidence="1 2">
    <name type="scientific">Methanobrevibacter thaueri</name>
    <dbReference type="NCBI Taxonomy" id="190975"/>
    <lineage>
        <taxon>Archaea</taxon>
        <taxon>Methanobacteriati</taxon>
        <taxon>Methanobacteriota</taxon>
        <taxon>Methanomada group</taxon>
        <taxon>Methanobacteria</taxon>
        <taxon>Methanobacteriales</taxon>
        <taxon>Methanobacteriaceae</taxon>
        <taxon>Methanobrevibacter</taxon>
    </lineage>
</organism>
<name>A0A315XJE9_9EURY</name>
<comment type="caution">
    <text evidence="1">The sequence shown here is derived from an EMBL/GenBank/DDBJ whole genome shotgun (WGS) entry which is preliminary data.</text>
</comment>
<gene>
    <name evidence="1" type="ORF">MBBTH_21610</name>
</gene>
<dbReference type="RefSeq" id="WP_116593036.1">
    <property type="nucleotide sequence ID" value="NZ_MZGS01000033.1"/>
</dbReference>
<dbReference type="OrthoDB" id="78246at2157"/>
<reference evidence="1 2" key="1">
    <citation type="submission" date="2017-03" db="EMBL/GenBank/DDBJ databases">
        <title>Genome sequence of Methanobrevibacter thaueri.</title>
        <authorList>
            <person name="Poehlein A."/>
            <person name="Seedorf H."/>
            <person name="Daniel R."/>
        </authorList>
    </citation>
    <scope>NUCLEOTIDE SEQUENCE [LARGE SCALE GENOMIC DNA]</scope>
    <source>
        <strain evidence="1 2">DSM 11995</strain>
    </source>
</reference>
<evidence type="ECO:0000313" key="2">
    <source>
        <dbReference type="Proteomes" id="UP000251717"/>
    </source>
</evidence>
<sequence length="401" mass="48104">MTKQNINALNTNIDFIQLKLFDFSDEKIDQEKIISERLNKTPNFENTNQKLFLDENNTFKYDNPICPDCGAHKIIKKGTITKNKQNINGKTTEFKEQQYQCKKCGKKFGIKNNPLIGEHKQFLQEIMDKIPGIMEIGYQSLRKISKYFEIFLGIKISHQTIKNWSNKNHEETINNEEFEYSGYYLYDEQFLRLNGVRHYRLTLFDAVLNVPVSERIVRRRIPKNTKKFILDSTKDKPFICLTTDLFPMYRNVADEIGVNHQLCTFHLFQTIHHKLKVYCRRNKINGKERDYIYENAQELKNCFRQNSTKEAIEHFKQYLQNYRAIPVVLKDFIRKHIINHFHRYVQHLDDENIEKTSNKVENYYRQTNPEIIKKLYKTKTGILTFLDYQMKNWTEKHLKIK</sequence>
<evidence type="ECO:0000313" key="1">
    <source>
        <dbReference type="EMBL" id="PWB84691.1"/>
    </source>
</evidence>
<accession>A0A315XJE9</accession>
<protein>
    <recommendedName>
        <fullName evidence="3">Transposase</fullName>
    </recommendedName>
</protein>
<keyword evidence="2" id="KW-1185">Reference proteome</keyword>